<evidence type="ECO:0000313" key="3">
    <source>
        <dbReference type="Proteomes" id="UP001521184"/>
    </source>
</evidence>
<keyword evidence="1" id="KW-1133">Transmembrane helix</keyword>
<name>A0ABR3T9H0_9PEZI</name>
<proteinExistence type="predicted"/>
<accession>A0ABR3T9H0</accession>
<evidence type="ECO:0000256" key="1">
    <source>
        <dbReference type="SAM" id="Phobius"/>
    </source>
</evidence>
<gene>
    <name evidence="2" type="ORF">SLS58_009879</name>
</gene>
<protein>
    <submittedName>
        <fullName evidence="2">Uncharacterized protein</fullName>
    </submittedName>
</protein>
<reference evidence="2 3" key="1">
    <citation type="journal article" date="2023" name="Plant Dis.">
        <title>First Report of Diplodia intermedia Causing Canker and Dieback Diseases on Apple Trees in Canada.</title>
        <authorList>
            <person name="Ellouze W."/>
            <person name="Ilyukhin E."/>
            <person name="Sulman M."/>
            <person name="Ali S."/>
        </authorList>
    </citation>
    <scope>NUCLEOTIDE SEQUENCE [LARGE SCALE GENOMIC DNA]</scope>
    <source>
        <strain evidence="2 3">M45-28</strain>
    </source>
</reference>
<keyword evidence="3" id="KW-1185">Reference proteome</keyword>
<organism evidence="2 3">
    <name type="scientific">Diplodia intermedia</name>
    <dbReference type="NCBI Taxonomy" id="856260"/>
    <lineage>
        <taxon>Eukaryota</taxon>
        <taxon>Fungi</taxon>
        <taxon>Dikarya</taxon>
        <taxon>Ascomycota</taxon>
        <taxon>Pezizomycotina</taxon>
        <taxon>Dothideomycetes</taxon>
        <taxon>Dothideomycetes incertae sedis</taxon>
        <taxon>Botryosphaeriales</taxon>
        <taxon>Botryosphaeriaceae</taxon>
        <taxon>Diplodia</taxon>
    </lineage>
</organism>
<keyword evidence="1" id="KW-0812">Transmembrane</keyword>
<dbReference type="EMBL" id="JAKEKT020000104">
    <property type="protein sequence ID" value="KAL1636185.1"/>
    <property type="molecule type" value="Genomic_DNA"/>
</dbReference>
<sequence>MSTMGAIILANTPQLALSYLYVCYNALFTCMFVQREFVQYSRARKPLRSLFMVSITVFESHDDERGIHRA</sequence>
<comment type="caution">
    <text evidence="2">The sequence shown here is derived from an EMBL/GenBank/DDBJ whole genome shotgun (WGS) entry which is preliminary data.</text>
</comment>
<dbReference type="Proteomes" id="UP001521184">
    <property type="component" value="Unassembled WGS sequence"/>
</dbReference>
<feature type="transmembrane region" description="Helical" evidence="1">
    <location>
        <begin position="19"/>
        <end position="38"/>
    </location>
</feature>
<keyword evidence="1" id="KW-0472">Membrane</keyword>
<evidence type="ECO:0000313" key="2">
    <source>
        <dbReference type="EMBL" id="KAL1636185.1"/>
    </source>
</evidence>